<proteinExistence type="predicted"/>
<comment type="caution">
    <text evidence="3">The sequence shown here is derived from an EMBL/GenBank/DDBJ whole genome shotgun (WGS) entry which is preliminary data.</text>
</comment>
<accession>A0ABN9RHH5</accession>
<evidence type="ECO:0000313" key="3">
    <source>
        <dbReference type="EMBL" id="CAK0817172.1"/>
    </source>
</evidence>
<gene>
    <name evidence="2" type="ORF">PCOR1329_LOCUS14241</name>
    <name evidence="3" type="ORF">PCOR1329_LOCUS19848</name>
</gene>
<name>A0ABN9RHH5_9DINO</name>
<feature type="region of interest" description="Disordered" evidence="1">
    <location>
        <begin position="62"/>
        <end position="81"/>
    </location>
</feature>
<dbReference type="EMBL" id="CAUYUJ010006377">
    <property type="protein sequence ID" value="CAK0817172.1"/>
    <property type="molecule type" value="Genomic_DNA"/>
</dbReference>
<sequence>MRHIPDFSRVAADFLLDRRWAPLAAPLSPILARQEGRFSAYVRNPRAPPRMKSHSYAAIRSSNVRRKAPEHQPTAPASSLLQRVLGRQAAARAERAAGARGGAALEDAGSLMQTVVETKGLDIERRPRDEF</sequence>
<reference evidence="3" key="1">
    <citation type="submission" date="2023-10" db="EMBL/GenBank/DDBJ databases">
        <authorList>
            <person name="Chen Y."/>
            <person name="Shah S."/>
            <person name="Dougan E. K."/>
            <person name="Thang M."/>
            <person name="Chan C."/>
        </authorList>
    </citation>
    <scope>NUCLEOTIDE SEQUENCE [LARGE SCALE GENOMIC DNA]</scope>
</reference>
<evidence type="ECO:0000313" key="2">
    <source>
        <dbReference type="EMBL" id="CAK0808743.1"/>
    </source>
</evidence>
<protein>
    <submittedName>
        <fullName evidence="3">Uncharacterized protein</fullName>
    </submittedName>
</protein>
<organism evidence="3 4">
    <name type="scientific">Prorocentrum cordatum</name>
    <dbReference type="NCBI Taxonomy" id="2364126"/>
    <lineage>
        <taxon>Eukaryota</taxon>
        <taxon>Sar</taxon>
        <taxon>Alveolata</taxon>
        <taxon>Dinophyceae</taxon>
        <taxon>Prorocentrales</taxon>
        <taxon>Prorocentraceae</taxon>
        <taxon>Prorocentrum</taxon>
    </lineage>
</organism>
<dbReference type="Proteomes" id="UP001189429">
    <property type="component" value="Unassembled WGS sequence"/>
</dbReference>
<evidence type="ECO:0000256" key="1">
    <source>
        <dbReference type="SAM" id="MobiDB-lite"/>
    </source>
</evidence>
<dbReference type="EMBL" id="CAUYUJ010004245">
    <property type="protein sequence ID" value="CAK0808743.1"/>
    <property type="molecule type" value="Genomic_DNA"/>
</dbReference>
<keyword evidence="4" id="KW-1185">Reference proteome</keyword>
<evidence type="ECO:0000313" key="4">
    <source>
        <dbReference type="Proteomes" id="UP001189429"/>
    </source>
</evidence>